<name>A0A0F9A3Z0_9ZZZZ</name>
<organism evidence="1">
    <name type="scientific">marine sediment metagenome</name>
    <dbReference type="NCBI Taxonomy" id="412755"/>
    <lineage>
        <taxon>unclassified sequences</taxon>
        <taxon>metagenomes</taxon>
        <taxon>ecological metagenomes</taxon>
    </lineage>
</organism>
<comment type="caution">
    <text evidence="1">The sequence shown here is derived from an EMBL/GenBank/DDBJ whole genome shotgun (WGS) entry which is preliminary data.</text>
</comment>
<sequence length="34" mass="3670">VTEEMTAALEEAKAKIISGEIEVHDYTSDDSCPS</sequence>
<accession>A0A0F9A3Z0</accession>
<proteinExistence type="predicted"/>
<dbReference type="EMBL" id="LAZR01044593">
    <property type="protein sequence ID" value="KKL04274.1"/>
    <property type="molecule type" value="Genomic_DNA"/>
</dbReference>
<protein>
    <submittedName>
        <fullName evidence="1">Uncharacterized protein</fullName>
    </submittedName>
</protein>
<gene>
    <name evidence="1" type="ORF">LCGC14_2617700</name>
</gene>
<feature type="non-terminal residue" evidence="1">
    <location>
        <position position="1"/>
    </location>
</feature>
<dbReference type="AlphaFoldDB" id="A0A0F9A3Z0"/>
<evidence type="ECO:0000313" key="1">
    <source>
        <dbReference type="EMBL" id="KKL04274.1"/>
    </source>
</evidence>
<reference evidence="1" key="1">
    <citation type="journal article" date="2015" name="Nature">
        <title>Complex archaea that bridge the gap between prokaryotes and eukaryotes.</title>
        <authorList>
            <person name="Spang A."/>
            <person name="Saw J.H."/>
            <person name="Jorgensen S.L."/>
            <person name="Zaremba-Niedzwiedzka K."/>
            <person name="Martijn J."/>
            <person name="Lind A.E."/>
            <person name="van Eijk R."/>
            <person name="Schleper C."/>
            <person name="Guy L."/>
            <person name="Ettema T.J."/>
        </authorList>
    </citation>
    <scope>NUCLEOTIDE SEQUENCE</scope>
</reference>